<sequence length="144" mass="16421">FLRVALFSFTHAYQLNCPSVPHWKIRGNILCNSSFLYTCLFNTNTEKYNERCGIRRNVLGPGYHFVISGMLERRACGTDTFQPFPLHSNFSSRCVMRKSHCNGEGQVAYSTGTTTQDMSCRCNYNIKFAFVSKPKSKCFCVPSQ</sequence>
<evidence type="ECO:0000313" key="2">
    <source>
        <dbReference type="Proteomes" id="UP000596742"/>
    </source>
</evidence>
<feature type="non-terminal residue" evidence="1">
    <location>
        <position position="1"/>
    </location>
</feature>
<evidence type="ECO:0000313" key="1">
    <source>
        <dbReference type="EMBL" id="VDI53605.1"/>
    </source>
</evidence>
<dbReference type="OrthoDB" id="6090904at2759"/>
<proteinExistence type="predicted"/>
<accession>A0A8B6FUA4</accession>
<dbReference type="AlphaFoldDB" id="A0A8B6FUA4"/>
<gene>
    <name evidence="1" type="ORF">MGAL_10B054268</name>
</gene>
<dbReference type="Proteomes" id="UP000596742">
    <property type="component" value="Unassembled WGS sequence"/>
</dbReference>
<name>A0A8B6FUA4_MYTGA</name>
<keyword evidence="2" id="KW-1185">Reference proteome</keyword>
<dbReference type="EMBL" id="UYJE01007315">
    <property type="protein sequence ID" value="VDI53605.1"/>
    <property type="molecule type" value="Genomic_DNA"/>
</dbReference>
<protein>
    <submittedName>
        <fullName evidence="1">Uncharacterized protein</fullName>
    </submittedName>
</protein>
<comment type="caution">
    <text evidence="1">The sequence shown here is derived from an EMBL/GenBank/DDBJ whole genome shotgun (WGS) entry which is preliminary data.</text>
</comment>
<organism evidence="1 2">
    <name type="scientific">Mytilus galloprovincialis</name>
    <name type="common">Mediterranean mussel</name>
    <dbReference type="NCBI Taxonomy" id="29158"/>
    <lineage>
        <taxon>Eukaryota</taxon>
        <taxon>Metazoa</taxon>
        <taxon>Spiralia</taxon>
        <taxon>Lophotrochozoa</taxon>
        <taxon>Mollusca</taxon>
        <taxon>Bivalvia</taxon>
        <taxon>Autobranchia</taxon>
        <taxon>Pteriomorphia</taxon>
        <taxon>Mytilida</taxon>
        <taxon>Mytiloidea</taxon>
        <taxon>Mytilidae</taxon>
        <taxon>Mytilinae</taxon>
        <taxon>Mytilus</taxon>
    </lineage>
</organism>
<reference evidence="1" key="1">
    <citation type="submission" date="2018-11" db="EMBL/GenBank/DDBJ databases">
        <authorList>
            <person name="Alioto T."/>
            <person name="Alioto T."/>
        </authorList>
    </citation>
    <scope>NUCLEOTIDE SEQUENCE</scope>
</reference>